<dbReference type="NCBIfam" id="TIGR01543">
    <property type="entry name" value="proheadase_HK97"/>
    <property type="match status" value="1"/>
</dbReference>
<dbReference type="InterPro" id="IPR054613">
    <property type="entry name" value="Peptidase_S78_dom"/>
</dbReference>
<reference evidence="7 8" key="1">
    <citation type="submission" date="2018-06" db="EMBL/GenBank/DDBJ databases">
        <authorList>
            <consortium name="Pathogen Informatics"/>
            <person name="Doyle S."/>
        </authorList>
    </citation>
    <scope>NUCLEOTIDE SEQUENCE [LARGE SCALE GENOMIC DNA]</scope>
    <source>
        <strain evidence="7 8">NCTC10338</strain>
    </source>
</reference>
<dbReference type="InterPro" id="IPR006433">
    <property type="entry name" value="Prohead_protease"/>
</dbReference>
<dbReference type="Proteomes" id="UP000255295">
    <property type="component" value="Unassembled WGS sequence"/>
</dbReference>
<dbReference type="Pfam" id="PF05065">
    <property type="entry name" value="Phage_capsid"/>
    <property type="match status" value="1"/>
</dbReference>
<evidence type="ECO:0000256" key="2">
    <source>
        <dbReference type="ARBA" id="ARBA00022612"/>
    </source>
</evidence>
<sequence length="505" mass="55842">MTTIEKRTQVSQLEVRQLENNAGLTVSGYAVRFNEPSQPLEYGFQEVIKPGAFTESLKTRNIVALHQHDDKQLLGSTQAKSLRLEERADGIYFELDLLETRKELYELVKRGDLANMSFGFTVADEKFNRNGNQDMREVRKGTLYEVSLVHTPAYPTSTVVAQRSLEQYEAFKKENDEPMTQQPATPAVPITSMQRSTPNTVEEVRAYKPGEKMGTESAVTIGHLIRAAVTGEGSKEVREMLNLTNTGGILVPHQIMANMIDLMRNQSFLLAGATTVNMGNYQTVSVPKVLSQPTVAFKKPGEIIPTSDPTFGEVKLEAKYLYGMVEVPLELLKTGIGVEEKLNYLIAQAMAETIEKAGLSGAENGFKGIFNDTDILTETFTAPTYLDIKKGVKKVATENGHANDLVFSTNNQLDVETQLDTTNAFLTPPAFYQSLTKHATNTMDDDHILIGDLTSIYVGVLQNTTVEVSTQHGFNKGTVAIRIMWWGDINVSEPKKLCLMTKAGA</sequence>
<dbReference type="Pfam" id="PF04586">
    <property type="entry name" value="Peptidase_S78"/>
    <property type="match status" value="1"/>
</dbReference>
<evidence type="ECO:0000259" key="6">
    <source>
        <dbReference type="Pfam" id="PF05065"/>
    </source>
</evidence>
<evidence type="ECO:0000256" key="4">
    <source>
        <dbReference type="ARBA" id="ARBA00022801"/>
    </source>
</evidence>
<dbReference type="GO" id="GO:0008233">
    <property type="term" value="F:peptidase activity"/>
    <property type="evidence" value="ECO:0007669"/>
    <property type="project" value="UniProtKB-KW"/>
</dbReference>
<keyword evidence="4" id="KW-0378">Hydrolase</keyword>
<comment type="caution">
    <text evidence="7">The sequence shown here is derived from an EMBL/GenBank/DDBJ whole genome shotgun (WGS) entry which is preliminary data.</text>
</comment>
<keyword evidence="3 7" id="KW-0645">Protease</keyword>
<dbReference type="SUPFAM" id="SSF56563">
    <property type="entry name" value="Major capsid protein gp5"/>
    <property type="match status" value="1"/>
</dbReference>
<evidence type="ECO:0000259" key="5">
    <source>
        <dbReference type="Pfam" id="PF04586"/>
    </source>
</evidence>
<feature type="domain" description="Phage capsid-like C-terminal" evidence="6">
    <location>
        <begin position="247"/>
        <end position="500"/>
    </location>
</feature>
<dbReference type="AlphaFoldDB" id="A0AAJ5A5W9"/>
<accession>A0AAJ5A5W9</accession>
<dbReference type="RefSeq" id="WP_170207783.1">
    <property type="nucleotide sequence ID" value="NZ_BJNS01000075.1"/>
</dbReference>
<gene>
    <name evidence="7" type="ORF">NCTC10338_04785</name>
</gene>
<organism evidence="7 8">
    <name type="scientific">Lysinibacillus sphaericus</name>
    <name type="common">Bacillus sphaericus</name>
    <dbReference type="NCBI Taxonomy" id="1421"/>
    <lineage>
        <taxon>Bacteria</taxon>
        <taxon>Bacillati</taxon>
        <taxon>Bacillota</taxon>
        <taxon>Bacilli</taxon>
        <taxon>Bacillales</taxon>
        <taxon>Bacillaceae</taxon>
        <taxon>Lysinibacillus</taxon>
    </lineage>
</organism>
<evidence type="ECO:0000256" key="1">
    <source>
        <dbReference type="ARBA" id="ARBA00004328"/>
    </source>
</evidence>
<feature type="domain" description="Prohead serine protease" evidence="5">
    <location>
        <begin position="12"/>
        <end position="169"/>
    </location>
</feature>
<dbReference type="EMBL" id="UFSZ01000003">
    <property type="protein sequence ID" value="SUX55542.1"/>
    <property type="molecule type" value="Genomic_DNA"/>
</dbReference>
<dbReference type="InterPro" id="IPR054612">
    <property type="entry name" value="Phage_capsid-like_C"/>
</dbReference>
<evidence type="ECO:0000313" key="7">
    <source>
        <dbReference type="EMBL" id="SUX55542.1"/>
    </source>
</evidence>
<protein>
    <submittedName>
        <fullName evidence="7">Prophage LambdaBa01, prohead protease</fullName>
    </submittedName>
</protein>
<dbReference type="Gene3D" id="3.30.2400.10">
    <property type="entry name" value="Major capsid protein gp5"/>
    <property type="match status" value="1"/>
</dbReference>
<keyword evidence="2" id="KW-1188">Viral release from host cell</keyword>
<comment type="subcellular location">
    <subcellularLocation>
        <location evidence="1">Virion</location>
    </subcellularLocation>
</comment>
<proteinExistence type="predicted"/>
<name>A0AAJ5A5W9_LYSSH</name>
<evidence type="ECO:0000313" key="8">
    <source>
        <dbReference type="Proteomes" id="UP000255295"/>
    </source>
</evidence>
<dbReference type="GO" id="GO:0006508">
    <property type="term" value="P:proteolysis"/>
    <property type="evidence" value="ECO:0007669"/>
    <property type="project" value="UniProtKB-KW"/>
</dbReference>
<dbReference type="InterPro" id="IPR024455">
    <property type="entry name" value="Phage_capsid"/>
</dbReference>
<dbReference type="NCBIfam" id="TIGR01554">
    <property type="entry name" value="major_cap_HK97"/>
    <property type="match status" value="1"/>
</dbReference>
<evidence type="ECO:0000256" key="3">
    <source>
        <dbReference type="ARBA" id="ARBA00022670"/>
    </source>
</evidence>